<dbReference type="SUPFAM" id="SSF52172">
    <property type="entry name" value="CheY-like"/>
    <property type="match status" value="1"/>
</dbReference>
<dbReference type="InterPro" id="IPR036890">
    <property type="entry name" value="HATPase_C_sf"/>
</dbReference>
<reference evidence="11 12" key="1">
    <citation type="submission" date="2015-10" db="EMBL/GenBank/DDBJ databases">
        <title>Metagenome-Assembled Genomes uncover a global brackish microbiome.</title>
        <authorList>
            <person name="Hugerth L.W."/>
            <person name="Larsson J."/>
            <person name="Alneberg J."/>
            <person name="Lindh M.V."/>
            <person name="Legrand C."/>
            <person name="Pinhassi J."/>
            <person name="Andersson A.F."/>
        </authorList>
    </citation>
    <scope>NUCLEOTIDE SEQUENCE [LARGE SCALE GENOMIC DNA]</scope>
    <source>
        <strain evidence="11">BACL4 MAG-120507-bin80</strain>
    </source>
</reference>
<protein>
    <recommendedName>
        <fullName evidence="2">histidine kinase</fullName>
        <ecNumber evidence="2">2.7.13.3</ecNumber>
    </recommendedName>
</protein>
<dbReference type="SMART" id="SM00387">
    <property type="entry name" value="HATPase_c"/>
    <property type="match status" value="1"/>
</dbReference>
<evidence type="ECO:0000259" key="9">
    <source>
        <dbReference type="PROSITE" id="PS50110"/>
    </source>
</evidence>
<keyword evidence="4" id="KW-0808">Transferase</keyword>
<feature type="transmembrane region" description="Helical" evidence="7">
    <location>
        <begin position="197"/>
        <end position="214"/>
    </location>
</feature>
<dbReference type="Gene3D" id="1.10.287.130">
    <property type="match status" value="1"/>
</dbReference>
<dbReference type="Proteomes" id="UP000051934">
    <property type="component" value="Unassembled WGS sequence"/>
</dbReference>
<dbReference type="PANTHER" id="PTHR43047">
    <property type="entry name" value="TWO-COMPONENT HISTIDINE PROTEIN KINASE"/>
    <property type="match status" value="1"/>
</dbReference>
<dbReference type="InterPro" id="IPR000014">
    <property type="entry name" value="PAS"/>
</dbReference>
<feature type="domain" description="PAS" evidence="10">
    <location>
        <begin position="744"/>
        <end position="788"/>
    </location>
</feature>
<organism evidence="11 12">
    <name type="scientific">OM182 bacterium BACL3 MAG-120507-bin80</name>
    <dbReference type="NCBI Taxonomy" id="1655577"/>
    <lineage>
        <taxon>Bacteria</taxon>
        <taxon>Pseudomonadati</taxon>
        <taxon>Pseudomonadota</taxon>
        <taxon>Gammaproteobacteria</taxon>
        <taxon>OMG group</taxon>
        <taxon>OM182 clade</taxon>
    </lineage>
</organism>
<dbReference type="SUPFAM" id="SSF47384">
    <property type="entry name" value="Homodimeric domain of signal transducing histidine kinase"/>
    <property type="match status" value="1"/>
</dbReference>
<evidence type="ECO:0000313" key="12">
    <source>
        <dbReference type="Proteomes" id="UP000051934"/>
    </source>
</evidence>
<sequence>MRSEHSLHNLFFASRHSTTPCRWTDNNLPLLRTLLTNFCPLFLVTFTLTAVDPAYAQAELFPAQLDAALSATYLDGPSGMPSLDEAAALRAQEASAANIGLGALYGLLLAMMFFNLFQFIRLRDRVYLLYVLAIGAQTVLLFLNAHHLSFLLGDFTTSLWLLDTAERLIYPAAAVSFIAFQRSLLNIPQNNSFLDNVGRWLITAFCVAALLSLIPDKTYYQFSLITLLVIGLPVVLCSNLDSMRNGNRSLALLHSAATSACIIGITAHLLVEAVPGFPVNIFSASAYNLGLITQALLLSLSLSTRYALINQEKEDAQRLAIDNLVRAESIKDDLLANVSHELRTPLFGINGLAGNALEAFRRNNQNAGLIIKNLELIQASGDRLMTLVNDLLDFSSRGPDGNQLKLESVDLHRMATLIIAICSPKIGEKPIKLRNTVDPELPLIEADKDRLQRILVNLTANAIEFTRSGEVDIGGEVIADSMIRIRVLDTGIGIHESEHEKIFRNVEKLPSRKQNAQGVGLGLPIAKHMIEMHLSKLSMTSALGVGSEFSFNLRMALDQSRASVASTFDEQMIMRAEFAQEALRREADPALRSQQNITVMIVDDDEINRIVIGQQLSEYTVINYTNGMDALTAVAESKPDLILLDLMMPGLSGHEVCQKIRQRYNPIELPIILVTAKNHLENLAEALATGANDFLPKPFHKQELKSRVENQLKLSLMHRTSKENMRLRSLIKSYSEADRELRHSRMQLQQVLETIDEGFIAFELPGQIFSFNKTATDLLGTDRETLEGAEIASVFKKSLNSEKLLDALARWETEDLQSNSGDLVFSLQEKIQLAIPYGDANKLNAEMVTADVRLMLFGNNEGTGVLFILTDKENSEEGCRSKKRYDAAELVGILGQVQQNMRRINARLSVLKPIELNQQPDLLEELIRIDSLVAKITSNLPDMDSDSEYRQQLVTLMRSALHAWEVTTQKSKIELAEESNIWAVSIDDGRLRTRTFDRYLRLEQLPKVPRWREVVRTAYFVLSIPTIETETRLGLEHELEKTKALLKKAAID</sequence>
<keyword evidence="7" id="KW-1133">Transmembrane helix</keyword>
<dbReference type="InterPro" id="IPR035965">
    <property type="entry name" value="PAS-like_dom_sf"/>
</dbReference>
<dbReference type="Pfam" id="PF02518">
    <property type="entry name" value="HATPase_c"/>
    <property type="match status" value="1"/>
</dbReference>
<dbReference type="Gene3D" id="3.30.450.20">
    <property type="entry name" value="PAS domain"/>
    <property type="match status" value="1"/>
</dbReference>
<name>A0A0R2SJB9_9GAMM</name>
<dbReference type="InterPro" id="IPR036097">
    <property type="entry name" value="HisK_dim/P_sf"/>
</dbReference>
<feature type="transmembrane region" description="Helical" evidence="7">
    <location>
        <begin position="168"/>
        <end position="185"/>
    </location>
</feature>
<dbReference type="InterPro" id="IPR011623">
    <property type="entry name" value="7TMR_DISM_rcpt_extracell_dom1"/>
</dbReference>
<evidence type="ECO:0000259" key="10">
    <source>
        <dbReference type="PROSITE" id="PS50112"/>
    </source>
</evidence>
<feature type="transmembrane region" description="Helical" evidence="7">
    <location>
        <begin position="127"/>
        <end position="148"/>
    </location>
</feature>
<dbReference type="InterPro" id="IPR003594">
    <property type="entry name" value="HATPase_dom"/>
</dbReference>
<feature type="modified residue" description="4-aspartylphosphate" evidence="6">
    <location>
        <position position="645"/>
    </location>
</feature>
<dbReference type="Gene3D" id="3.40.50.2300">
    <property type="match status" value="1"/>
</dbReference>
<feature type="transmembrane region" description="Helical" evidence="7">
    <location>
        <begin position="220"/>
        <end position="238"/>
    </location>
</feature>
<feature type="domain" description="Response regulatory" evidence="9">
    <location>
        <begin position="598"/>
        <end position="712"/>
    </location>
</feature>
<dbReference type="PRINTS" id="PR00344">
    <property type="entry name" value="BCTRLSENSOR"/>
</dbReference>
<dbReference type="EC" id="2.7.13.3" evidence="2"/>
<dbReference type="InterPro" id="IPR001789">
    <property type="entry name" value="Sig_transdc_resp-reg_receiver"/>
</dbReference>
<keyword evidence="7" id="KW-0812">Transmembrane</keyword>
<dbReference type="PROSITE" id="PS50109">
    <property type="entry name" value="HIS_KIN"/>
    <property type="match status" value="1"/>
</dbReference>
<dbReference type="CDD" id="cd22890">
    <property type="entry name" value="ChiS-DBD"/>
    <property type="match status" value="1"/>
</dbReference>
<comment type="catalytic activity">
    <reaction evidence="1">
        <text>ATP + protein L-histidine = ADP + protein N-phospho-L-histidine.</text>
        <dbReference type="EC" id="2.7.13.3"/>
    </reaction>
</comment>
<accession>A0A0R2SJB9</accession>
<dbReference type="InterPro" id="IPR004358">
    <property type="entry name" value="Sig_transdc_His_kin-like_C"/>
</dbReference>
<feature type="transmembrane region" description="Helical" evidence="7">
    <location>
        <begin position="250"/>
        <end position="271"/>
    </location>
</feature>
<evidence type="ECO:0000313" key="11">
    <source>
        <dbReference type="EMBL" id="KRO73403.1"/>
    </source>
</evidence>
<comment type="caution">
    <text evidence="11">The sequence shown here is derived from an EMBL/GenBank/DDBJ whole genome shotgun (WGS) entry which is preliminary data.</text>
</comment>
<dbReference type="Gene3D" id="3.30.565.10">
    <property type="entry name" value="Histidine kinase-like ATPase, C-terminal domain"/>
    <property type="match status" value="1"/>
</dbReference>
<evidence type="ECO:0000259" key="8">
    <source>
        <dbReference type="PROSITE" id="PS50109"/>
    </source>
</evidence>
<dbReference type="PROSITE" id="PS50112">
    <property type="entry name" value="PAS"/>
    <property type="match status" value="1"/>
</dbReference>
<evidence type="ECO:0000256" key="1">
    <source>
        <dbReference type="ARBA" id="ARBA00000085"/>
    </source>
</evidence>
<evidence type="ECO:0000256" key="4">
    <source>
        <dbReference type="ARBA" id="ARBA00022679"/>
    </source>
</evidence>
<evidence type="ECO:0000256" key="6">
    <source>
        <dbReference type="PROSITE-ProRule" id="PRU00169"/>
    </source>
</evidence>
<dbReference type="InterPro" id="IPR005467">
    <property type="entry name" value="His_kinase_dom"/>
</dbReference>
<dbReference type="SUPFAM" id="SSF55874">
    <property type="entry name" value="ATPase domain of HSP90 chaperone/DNA topoisomerase II/histidine kinase"/>
    <property type="match status" value="1"/>
</dbReference>
<dbReference type="CDD" id="cd00082">
    <property type="entry name" value="HisKA"/>
    <property type="match status" value="1"/>
</dbReference>
<feature type="domain" description="Histidine kinase" evidence="8">
    <location>
        <begin position="337"/>
        <end position="557"/>
    </location>
</feature>
<dbReference type="SMART" id="SM00388">
    <property type="entry name" value="HisKA"/>
    <property type="match status" value="1"/>
</dbReference>
<dbReference type="InterPro" id="IPR011006">
    <property type="entry name" value="CheY-like_superfamily"/>
</dbReference>
<dbReference type="Pfam" id="PF07695">
    <property type="entry name" value="7TMR-DISM_7TM"/>
    <property type="match status" value="1"/>
</dbReference>
<keyword evidence="3 6" id="KW-0597">Phosphoprotein</keyword>
<keyword evidence="5" id="KW-0418">Kinase</keyword>
<dbReference type="InterPro" id="IPR003661">
    <property type="entry name" value="HisK_dim/P_dom"/>
</dbReference>
<evidence type="ECO:0000256" key="3">
    <source>
        <dbReference type="ARBA" id="ARBA00022553"/>
    </source>
</evidence>
<dbReference type="SMART" id="SM00448">
    <property type="entry name" value="REC"/>
    <property type="match status" value="1"/>
</dbReference>
<evidence type="ECO:0000256" key="2">
    <source>
        <dbReference type="ARBA" id="ARBA00012438"/>
    </source>
</evidence>
<dbReference type="PROSITE" id="PS50110">
    <property type="entry name" value="RESPONSE_REGULATORY"/>
    <property type="match status" value="1"/>
</dbReference>
<gene>
    <name evidence="11" type="ORF">ABR69_05155</name>
</gene>
<dbReference type="PANTHER" id="PTHR43047:SF64">
    <property type="entry name" value="HISTIDINE KINASE CONTAINING CHEY-HOMOLOGOUS RECEIVER DOMAIN AND PAS DOMAIN-RELATED"/>
    <property type="match status" value="1"/>
</dbReference>
<keyword evidence="7" id="KW-0472">Membrane</keyword>
<proteinExistence type="predicted"/>
<dbReference type="SUPFAM" id="SSF55785">
    <property type="entry name" value="PYP-like sensor domain (PAS domain)"/>
    <property type="match status" value="1"/>
</dbReference>
<dbReference type="EMBL" id="LIBB01000003">
    <property type="protein sequence ID" value="KRO73403.1"/>
    <property type="molecule type" value="Genomic_DNA"/>
</dbReference>
<dbReference type="GO" id="GO:0000155">
    <property type="term" value="F:phosphorelay sensor kinase activity"/>
    <property type="evidence" value="ECO:0007669"/>
    <property type="project" value="InterPro"/>
</dbReference>
<dbReference type="Pfam" id="PF00512">
    <property type="entry name" value="HisKA"/>
    <property type="match status" value="1"/>
</dbReference>
<dbReference type="Pfam" id="PF00072">
    <property type="entry name" value="Response_reg"/>
    <property type="match status" value="1"/>
</dbReference>
<feature type="transmembrane region" description="Helical" evidence="7">
    <location>
        <begin position="99"/>
        <end position="120"/>
    </location>
</feature>
<evidence type="ECO:0000256" key="7">
    <source>
        <dbReference type="SAM" id="Phobius"/>
    </source>
</evidence>
<dbReference type="AlphaFoldDB" id="A0A0R2SJB9"/>
<evidence type="ECO:0000256" key="5">
    <source>
        <dbReference type="ARBA" id="ARBA00022777"/>
    </source>
</evidence>